<dbReference type="CDD" id="cd04301">
    <property type="entry name" value="NAT_SF"/>
    <property type="match status" value="1"/>
</dbReference>
<dbReference type="AlphaFoldDB" id="A0A3A5H8Q1"/>
<evidence type="ECO:0000259" key="3">
    <source>
        <dbReference type="PROSITE" id="PS51186"/>
    </source>
</evidence>
<dbReference type="PANTHER" id="PTHR43877">
    <property type="entry name" value="AMINOALKYLPHOSPHONATE N-ACETYLTRANSFERASE-RELATED-RELATED"/>
    <property type="match status" value="1"/>
</dbReference>
<dbReference type="InterPro" id="IPR016181">
    <property type="entry name" value="Acyl_CoA_acyltransferase"/>
</dbReference>
<evidence type="ECO:0000256" key="2">
    <source>
        <dbReference type="ARBA" id="ARBA00023315"/>
    </source>
</evidence>
<proteinExistence type="predicted"/>
<comment type="caution">
    <text evidence="4">The sequence shown here is derived from an EMBL/GenBank/DDBJ whole genome shotgun (WGS) entry which is preliminary data.</text>
</comment>
<keyword evidence="2" id="KW-0012">Acyltransferase</keyword>
<dbReference type="GO" id="GO:0016747">
    <property type="term" value="F:acyltransferase activity, transferring groups other than amino-acyl groups"/>
    <property type="evidence" value="ECO:0007669"/>
    <property type="project" value="InterPro"/>
</dbReference>
<keyword evidence="5" id="KW-1185">Reference proteome</keyword>
<evidence type="ECO:0000313" key="4">
    <source>
        <dbReference type="EMBL" id="RJS45755.1"/>
    </source>
</evidence>
<reference evidence="5" key="1">
    <citation type="submission" date="2018-09" db="EMBL/GenBank/DDBJ databases">
        <authorList>
            <person name="Zhu H."/>
        </authorList>
    </citation>
    <scope>NUCLEOTIDE SEQUENCE [LARGE SCALE GENOMIC DNA]</scope>
    <source>
        <strain evidence="5">K1W22B-1</strain>
    </source>
</reference>
<dbReference type="InterPro" id="IPR000182">
    <property type="entry name" value="GNAT_dom"/>
</dbReference>
<accession>A0A3A5H8Q1</accession>
<name>A0A3A5H8Q1_9ACTN</name>
<sequence length="161" mass="17385">MDIDRVDEVRIATPADAAVVAQMLADFNREFDAEGQDAAVFAARLVGLLARSDLMTLLVGPETAPVGFALVTFRPTPYADGPLVQLEELYVRPGLRSQGAGSALIAALMVEARRRGALEVLINVDEPDVDARRFYERHGFTCLDPDSDSLMLCYLGAVGSD</sequence>
<dbReference type="Pfam" id="PF00583">
    <property type="entry name" value="Acetyltransf_1"/>
    <property type="match status" value="1"/>
</dbReference>
<dbReference type="OrthoDB" id="9805924at2"/>
<dbReference type="InterPro" id="IPR050832">
    <property type="entry name" value="Bact_Acetyltransf"/>
</dbReference>
<organism evidence="4 5">
    <name type="scientific">Nocardioides cavernaquae</name>
    <dbReference type="NCBI Taxonomy" id="2321396"/>
    <lineage>
        <taxon>Bacteria</taxon>
        <taxon>Bacillati</taxon>
        <taxon>Actinomycetota</taxon>
        <taxon>Actinomycetes</taxon>
        <taxon>Propionibacteriales</taxon>
        <taxon>Nocardioidaceae</taxon>
        <taxon>Nocardioides</taxon>
    </lineage>
</organism>
<keyword evidence="1 4" id="KW-0808">Transferase</keyword>
<dbReference type="PROSITE" id="PS51186">
    <property type="entry name" value="GNAT"/>
    <property type="match status" value="1"/>
</dbReference>
<feature type="domain" description="N-acetyltransferase" evidence="3">
    <location>
        <begin position="7"/>
        <end position="156"/>
    </location>
</feature>
<protein>
    <submittedName>
        <fullName evidence="4">GNAT family N-acetyltransferase</fullName>
    </submittedName>
</protein>
<evidence type="ECO:0000256" key="1">
    <source>
        <dbReference type="ARBA" id="ARBA00022679"/>
    </source>
</evidence>
<dbReference type="Gene3D" id="3.40.630.30">
    <property type="match status" value="1"/>
</dbReference>
<dbReference type="RefSeq" id="WP_120059654.1">
    <property type="nucleotide sequence ID" value="NZ_QYRP01000002.1"/>
</dbReference>
<dbReference type="SUPFAM" id="SSF55729">
    <property type="entry name" value="Acyl-CoA N-acyltransferases (Nat)"/>
    <property type="match status" value="1"/>
</dbReference>
<dbReference type="Proteomes" id="UP000276542">
    <property type="component" value="Unassembled WGS sequence"/>
</dbReference>
<dbReference type="EMBL" id="QYRP01000002">
    <property type="protein sequence ID" value="RJS45755.1"/>
    <property type="molecule type" value="Genomic_DNA"/>
</dbReference>
<evidence type="ECO:0000313" key="5">
    <source>
        <dbReference type="Proteomes" id="UP000276542"/>
    </source>
</evidence>
<gene>
    <name evidence="4" type="ORF">D4739_05630</name>
</gene>